<evidence type="ECO:0000256" key="1">
    <source>
        <dbReference type="SAM" id="MobiDB-lite"/>
    </source>
</evidence>
<organism evidence="2 3">
    <name type="scientific">uncultured phage cr118_1</name>
    <dbReference type="NCBI Taxonomy" id="2772063"/>
    <lineage>
        <taxon>Viruses</taxon>
        <taxon>Duplodnaviria</taxon>
        <taxon>Heunggongvirae</taxon>
        <taxon>Uroviricota</taxon>
        <taxon>Caudoviricetes</taxon>
        <taxon>Crassvirales</taxon>
        <taxon>Suoliviridae</taxon>
        <taxon>Uncouvirinae</taxon>
        <taxon>Besingivirus</taxon>
        <taxon>Besingivirus coli</taxon>
    </lineage>
</organism>
<dbReference type="Proteomes" id="UP000594051">
    <property type="component" value="Segment"/>
</dbReference>
<protein>
    <submittedName>
        <fullName evidence="2">Uncharacterized protein</fullName>
    </submittedName>
</protein>
<dbReference type="RefSeq" id="YP_010110567.1">
    <property type="nucleotide sequence ID" value="NC_055872.1"/>
</dbReference>
<accession>A0A7M1RXP3</accession>
<sequence length="51" mass="6086">MRHVIRHYNLNRYQTPKKGTSKCGNYVPYGSKAERKSRNNHKNRRLLAQQS</sequence>
<dbReference type="GeneID" id="65128880"/>
<dbReference type="EMBL" id="MT774379">
    <property type="protein sequence ID" value="QOR58409.1"/>
    <property type="molecule type" value="Genomic_DNA"/>
</dbReference>
<evidence type="ECO:0000313" key="2">
    <source>
        <dbReference type="EMBL" id="QOR58409.1"/>
    </source>
</evidence>
<evidence type="ECO:0000313" key="3">
    <source>
        <dbReference type="Proteomes" id="UP000594051"/>
    </source>
</evidence>
<keyword evidence="3" id="KW-1185">Reference proteome</keyword>
<dbReference type="KEGG" id="vg:65128880"/>
<reference evidence="2 3" key="1">
    <citation type="submission" date="2020-07" db="EMBL/GenBank/DDBJ databases">
        <title>Taxonomic proposal: Crassvirales, a new order of highly abundant and diverse bacterial viruses.</title>
        <authorList>
            <person name="Shkoporov A.N."/>
            <person name="Stockdale S.R."/>
            <person name="Guerin E."/>
            <person name="Ross R.P."/>
            <person name="Hill C."/>
        </authorList>
    </citation>
    <scope>NUCLEOTIDE SEQUENCE [LARGE SCALE GENOMIC DNA]</scope>
</reference>
<feature type="region of interest" description="Disordered" evidence="1">
    <location>
        <begin position="15"/>
        <end position="51"/>
    </location>
</feature>
<proteinExistence type="predicted"/>
<name>A0A7M1RXP3_9CAUD</name>